<sequence length="153" mass="17664">MVLVDTPWERLPKFILFVFGIPIFLIGVILLVVSEIWAIILIGSIWIIFGIGLKIKSIYNSRKLETLKRKGIYYEGSVVKIIPVPWIRIGSFITARVECLYKTKGGDFITRSGYYLLLPSDRREDLYARIYIDQNNSGTHMVELFRKDYGVSI</sequence>
<keyword evidence="1" id="KW-1133">Transmembrane helix</keyword>
<organism evidence="2 3">
    <name type="scientific">Keratinibaculum paraultunense</name>
    <dbReference type="NCBI Taxonomy" id="1278232"/>
    <lineage>
        <taxon>Bacteria</taxon>
        <taxon>Bacillati</taxon>
        <taxon>Bacillota</taxon>
        <taxon>Tissierellia</taxon>
        <taxon>Tissierellales</taxon>
        <taxon>Tepidimicrobiaceae</taxon>
        <taxon>Keratinibaculum</taxon>
    </lineage>
</organism>
<comment type="caution">
    <text evidence="2">The sequence shown here is derived from an EMBL/GenBank/DDBJ whole genome shotgun (WGS) entry which is preliminary data.</text>
</comment>
<dbReference type="OrthoDB" id="2058423at2"/>
<dbReference type="AlphaFoldDB" id="A0A4R3KPW5"/>
<name>A0A4R3KPW5_9FIRM</name>
<keyword evidence="1" id="KW-0812">Transmembrane</keyword>
<dbReference type="Proteomes" id="UP000294567">
    <property type="component" value="Unassembled WGS sequence"/>
</dbReference>
<keyword evidence="3" id="KW-1185">Reference proteome</keyword>
<reference evidence="2 3" key="1">
    <citation type="submission" date="2019-03" db="EMBL/GenBank/DDBJ databases">
        <title>Genomic Encyclopedia of Type Strains, Phase IV (KMG-IV): sequencing the most valuable type-strain genomes for metagenomic binning, comparative biology and taxonomic classification.</title>
        <authorList>
            <person name="Goeker M."/>
        </authorList>
    </citation>
    <scope>NUCLEOTIDE SEQUENCE [LARGE SCALE GENOMIC DNA]</scope>
    <source>
        <strain evidence="2 3">DSM 26752</strain>
    </source>
</reference>
<evidence type="ECO:0000313" key="3">
    <source>
        <dbReference type="Proteomes" id="UP000294567"/>
    </source>
</evidence>
<feature type="transmembrane region" description="Helical" evidence="1">
    <location>
        <begin position="12"/>
        <end position="30"/>
    </location>
</feature>
<feature type="transmembrane region" description="Helical" evidence="1">
    <location>
        <begin position="36"/>
        <end position="53"/>
    </location>
</feature>
<proteinExistence type="predicted"/>
<dbReference type="EMBL" id="SMAE01000024">
    <property type="protein sequence ID" value="TCS85358.1"/>
    <property type="molecule type" value="Genomic_DNA"/>
</dbReference>
<accession>A0A4R3KPW5</accession>
<protein>
    <submittedName>
        <fullName evidence="2">Uncharacterized protein</fullName>
    </submittedName>
</protein>
<evidence type="ECO:0000256" key="1">
    <source>
        <dbReference type="SAM" id="Phobius"/>
    </source>
</evidence>
<gene>
    <name evidence="2" type="ORF">EDD65_1243</name>
</gene>
<evidence type="ECO:0000313" key="2">
    <source>
        <dbReference type="EMBL" id="TCS85358.1"/>
    </source>
</evidence>
<dbReference type="RefSeq" id="WP_132029745.1">
    <property type="nucleotide sequence ID" value="NZ_CP068564.1"/>
</dbReference>
<keyword evidence="1" id="KW-0472">Membrane</keyword>